<evidence type="ECO:0000313" key="1">
    <source>
        <dbReference type="EMBL" id="MCD7459943.1"/>
    </source>
</evidence>
<keyword evidence="2" id="KW-1185">Reference proteome</keyword>
<comment type="caution">
    <text evidence="1">The sequence shown here is derived from an EMBL/GenBank/DDBJ whole genome shotgun (WGS) entry which is preliminary data.</text>
</comment>
<accession>A0ABS8SM94</accession>
<name>A0ABS8SM94_DATST</name>
<reference evidence="1 2" key="1">
    <citation type="journal article" date="2021" name="BMC Genomics">
        <title>Datura genome reveals duplications of psychoactive alkaloid biosynthetic genes and high mutation rate following tissue culture.</title>
        <authorList>
            <person name="Rajewski A."/>
            <person name="Carter-House D."/>
            <person name="Stajich J."/>
            <person name="Litt A."/>
        </authorList>
    </citation>
    <scope>NUCLEOTIDE SEQUENCE [LARGE SCALE GENOMIC DNA]</scope>
    <source>
        <strain evidence="1">AR-01</strain>
    </source>
</reference>
<feature type="non-terminal residue" evidence="1">
    <location>
        <position position="1"/>
    </location>
</feature>
<evidence type="ECO:0000313" key="2">
    <source>
        <dbReference type="Proteomes" id="UP000823775"/>
    </source>
</evidence>
<organism evidence="1 2">
    <name type="scientific">Datura stramonium</name>
    <name type="common">Jimsonweed</name>
    <name type="synonym">Common thornapple</name>
    <dbReference type="NCBI Taxonomy" id="4076"/>
    <lineage>
        <taxon>Eukaryota</taxon>
        <taxon>Viridiplantae</taxon>
        <taxon>Streptophyta</taxon>
        <taxon>Embryophyta</taxon>
        <taxon>Tracheophyta</taxon>
        <taxon>Spermatophyta</taxon>
        <taxon>Magnoliopsida</taxon>
        <taxon>eudicotyledons</taxon>
        <taxon>Gunneridae</taxon>
        <taxon>Pentapetalae</taxon>
        <taxon>asterids</taxon>
        <taxon>lamiids</taxon>
        <taxon>Solanales</taxon>
        <taxon>Solanaceae</taxon>
        <taxon>Solanoideae</taxon>
        <taxon>Datureae</taxon>
        <taxon>Datura</taxon>
    </lineage>
</organism>
<proteinExistence type="predicted"/>
<protein>
    <submittedName>
        <fullName evidence="1">Uncharacterized protein</fullName>
    </submittedName>
</protein>
<gene>
    <name evidence="1" type="ORF">HAX54_042358</name>
</gene>
<sequence length="58" mass="6813">FLVLSVVAFEIIMANSNTKSLMCLEYRVFELSVTSEGEVQRLRTISRRRRRSIESLNY</sequence>
<dbReference type="Proteomes" id="UP000823775">
    <property type="component" value="Unassembled WGS sequence"/>
</dbReference>
<dbReference type="EMBL" id="JACEIK010000622">
    <property type="protein sequence ID" value="MCD7459943.1"/>
    <property type="molecule type" value="Genomic_DNA"/>
</dbReference>